<gene>
    <name evidence="6" type="ORF">GSLYS_00005811001</name>
</gene>
<organism evidence="6 7">
    <name type="scientific">Lymnaea stagnalis</name>
    <name type="common">Great pond snail</name>
    <name type="synonym">Helix stagnalis</name>
    <dbReference type="NCBI Taxonomy" id="6523"/>
    <lineage>
        <taxon>Eukaryota</taxon>
        <taxon>Metazoa</taxon>
        <taxon>Spiralia</taxon>
        <taxon>Lophotrochozoa</taxon>
        <taxon>Mollusca</taxon>
        <taxon>Gastropoda</taxon>
        <taxon>Heterobranchia</taxon>
        <taxon>Euthyneura</taxon>
        <taxon>Panpulmonata</taxon>
        <taxon>Hygrophila</taxon>
        <taxon>Lymnaeoidea</taxon>
        <taxon>Lymnaeidae</taxon>
        <taxon>Lymnaea</taxon>
    </lineage>
</organism>
<evidence type="ECO:0000256" key="5">
    <source>
        <dbReference type="SAM" id="MobiDB-lite"/>
    </source>
</evidence>
<dbReference type="EMBL" id="CAXITT010000095">
    <property type="protein sequence ID" value="CAL1531716.1"/>
    <property type="molecule type" value="Genomic_DNA"/>
</dbReference>
<keyword evidence="7" id="KW-1185">Reference proteome</keyword>
<dbReference type="Proteomes" id="UP001497497">
    <property type="component" value="Unassembled WGS sequence"/>
</dbReference>
<evidence type="ECO:0000256" key="3">
    <source>
        <dbReference type="ARBA" id="ARBA00022552"/>
    </source>
</evidence>
<feature type="region of interest" description="Disordered" evidence="5">
    <location>
        <begin position="711"/>
        <end position="756"/>
    </location>
</feature>
<feature type="region of interest" description="Disordered" evidence="5">
    <location>
        <begin position="491"/>
        <end position="603"/>
    </location>
</feature>
<evidence type="ECO:0000313" key="7">
    <source>
        <dbReference type="Proteomes" id="UP001497497"/>
    </source>
</evidence>
<keyword evidence="4" id="KW-0539">Nucleus</keyword>
<protein>
    <submittedName>
        <fullName evidence="6">Uncharacterized protein</fullName>
    </submittedName>
</protein>
<accession>A0AAV2HHU0</accession>
<dbReference type="GO" id="GO:0006364">
    <property type="term" value="P:rRNA processing"/>
    <property type="evidence" value="ECO:0007669"/>
    <property type="project" value="UniProtKB-KW"/>
</dbReference>
<evidence type="ECO:0000256" key="4">
    <source>
        <dbReference type="ARBA" id="ARBA00023242"/>
    </source>
</evidence>
<comment type="subcellular location">
    <subcellularLocation>
        <location evidence="1">Nucleus</location>
    </subcellularLocation>
</comment>
<dbReference type="GO" id="GO:0030688">
    <property type="term" value="C:preribosome, small subunit precursor"/>
    <property type="evidence" value="ECO:0007669"/>
    <property type="project" value="InterPro"/>
</dbReference>
<evidence type="ECO:0000256" key="1">
    <source>
        <dbReference type="ARBA" id="ARBA00004123"/>
    </source>
</evidence>
<keyword evidence="3" id="KW-0698">rRNA processing</keyword>
<comment type="caution">
    <text evidence="6">The sequence shown here is derived from an EMBL/GenBank/DDBJ whole genome shotgun (WGS) entry which is preliminary data.</text>
</comment>
<evidence type="ECO:0000313" key="6">
    <source>
        <dbReference type="EMBL" id="CAL1531716.1"/>
    </source>
</evidence>
<dbReference type="PANTHER" id="PTHR13026">
    <property type="entry name" value="NNP-1 PROTEIN NOVEL NUCLEAR PROTEIN 1 NOP52"/>
    <property type="match status" value="1"/>
</dbReference>
<feature type="compositionally biased region" description="Low complexity" evidence="5">
    <location>
        <begin position="511"/>
        <end position="540"/>
    </location>
</feature>
<dbReference type="PANTHER" id="PTHR13026:SF0">
    <property type="entry name" value="RIBOSOMAL RNA PROCESSING 1B"/>
    <property type="match status" value="1"/>
</dbReference>
<reference evidence="6 7" key="1">
    <citation type="submission" date="2024-04" db="EMBL/GenBank/DDBJ databases">
        <authorList>
            <consortium name="Genoscope - CEA"/>
            <person name="William W."/>
        </authorList>
    </citation>
    <scope>NUCLEOTIDE SEQUENCE [LARGE SCALE GENOMIC DNA]</scope>
</reference>
<proteinExistence type="inferred from homology"/>
<dbReference type="InterPro" id="IPR010301">
    <property type="entry name" value="RRP1"/>
</dbReference>
<dbReference type="AlphaFoldDB" id="A0AAV2HHU0"/>
<evidence type="ECO:0000256" key="2">
    <source>
        <dbReference type="ARBA" id="ARBA00006374"/>
    </source>
</evidence>
<name>A0AAV2HHU0_LYMST</name>
<feature type="compositionally biased region" description="Polar residues" evidence="5">
    <location>
        <begin position="589"/>
        <end position="602"/>
    </location>
</feature>
<dbReference type="GO" id="GO:0005634">
    <property type="term" value="C:nucleus"/>
    <property type="evidence" value="ECO:0007669"/>
    <property type="project" value="UniProtKB-SubCell"/>
</dbReference>
<sequence>MEKLEISAEVHFAQKLASNEKKIRDRAIKRLQKYLSVRSAHGAGLSDSDLLKIWKGLFYCMWMQDKPLIQEELSQRITNLIHCFPKLRDSLNFVRVFFETNAREWNGIDRLRLDKFMMMVRDMLHQTFTLLCKEDWPEPECCTLSRLLNQHVLQYNKSQLPDGLKIHLADIFVEELDKVSLEQMTSKKMIILLRPFIFFILNSNKMELVTRIMSDVVYRAVNTFTSGKRTPPLWEQKFYKKKKRNSADAEPVKMSEADAEEKMEIEEGVNSNSFSLDRSYLLLLLFRQAEKATTRAPNRALLYKFVKKYPKDLDVTTKFLNHQTSTNLNTEEAEGIVQNATYFEGYDLTLLEDDGKATDKQEKKKKKRKNKKQLDRELISDVNTVTSNVILNGGCDNLGVKKKSKKNKSESLLGSSETNLIKPQTDVRISAETLQFSCDTSKKRKRKKRVHDKIKNETVVAVKINDNEESSQVVACEKKVKKRKRVLLENDDSPKVAKKRKKVSTDSWEDTSVVSSNVLEESVSLTSPSSEPEDNNSNARSRSRSKSPPKLVPLSEAIELVTYSPKRMVTSPRSTSASPKSRRSPKRQANGSPPRSKPSTETPIMDKASAFVGDLCTALTGPCNIVKKALGMVSTNSDPGPGMKQKAHSIPGVVMTPGTKKKVVFDLRRNRANKFQDYIKSLAKLPDAPYEPSKSPSFSILKSPNVSLCIDDNSDSETKSESDISELSQASKSKRVHFSRRNSSGRDSSLREMWKL</sequence>
<feature type="compositionally biased region" description="Low complexity" evidence="5">
    <location>
        <begin position="570"/>
        <end position="579"/>
    </location>
</feature>
<dbReference type="Pfam" id="PF05997">
    <property type="entry name" value="Nop52"/>
    <property type="match status" value="1"/>
</dbReference>
<comment type="similarity">
    <text evidence="2">Belongs to the RRP1 family.</text>
</comment>